<proteinExistence type="predicted"/>
<evidence type="ECO:0000313" key="2">
    <source>
        <dbReference type="EMBL" id="AAN79950.1"/>
    </source>
</evidence>
<evidence type="ECO:0000313" key="3">
    <source>
        <dbReference type="Proteomes" id="UP000001410"/>
    </source>
</evidence>
<keyword evidence="1" id="KW-0472">Membrane</keyword>
<protein>
    <submittedName>
        <fullName evidence="2">Uncharacterized protein</fullName>
    </submittedName>
</protein>
<keyword evidence="3" id="KW-1185">Reference proteome</keyword>
<accession>A0A0H2V6K3</accession>
<dbReference type="Proteomes" id="UP000001410">
    <property type="component" value="Chromosome"/>
</dbReference>
<gene>
    <name evidence="2" type="ordered locus">c1481</name>
</gene>
<reference evidence="2 3" key="1">
    <citation type="journal article" date="2002" name="Proc. Natl. Acad. Sci. U.S.A.">
        <title>Extensive mosaic structure revealed by the complete genome sequence of uropathogenic Escherichia coli.</title>
        <authorList>
            <person name="Welch R.A."/>
            <person name="Burland V."/>
            <person name="Plunkett G.III."/>
            <person name="Redford P."/>
            <person name="Roesch P."/>
            <person name="Rasko D."/>
            <person name="Buckles E.L."/>
            <person name="Liou S.R."/>
            <person name="Boutin A."/>
            <person name="Hackett J."/>
            <person name="Stroud D."/>
            <person name="Mayhew G.F."/>
            <person name="Rose D.J."/>
            <person name="Zhou S."/>
            <person name="Schwartz D.C."/>
            <person name="Perna N.T."/>
            <person name="Mobley H.L."/>
            <person name="Donnenberg M.S."/>
            <person name="Blattner F.R."/>
        </authorList>
    </citation>
    <scope>NUCLEOTIDE SEQUENCE [LARGE SCALE GENOMIC DNA]</scope>
    <source>
        <strain evidence="3">CFT073 / ATCC 700928 / UPEC</strain>
    </source>
</reference>
<sequence length="103" mass="11757">MKYQVKRPLVECLTLRFPPSLRKAVFWAGVPLIFLSCVSLSLLSALLIILIPVITINYTINYTDRCTKGYNVKQAGTRKITNLFIIKNIVNNLKHYETAKNTN</sequence>
<feature type="transmembrane region" description="Helical" evidence="1">
    <location>
        <begin position="24"/>
        <end position="51"/>
    </location>
</feature>
<keyword evidence="1" id="KW-0812">Transmembrane</keyword>
<dbReference type="KEGG" id="ecc:c1481"/>
<dbReference type="HOGENOM" id="CLU_2259331_0_0_6"/>
<organism evidence="2 3">
    <name type="scientific">Escherichia coli O6:H1 (strain CFT073 / ATCC 700928 / UPEC)</name>
    <dbReference type="NCBI Taxonomy" id="199310"/>
    <lineage>
        <taxon>Bacteria</taxon>
        <taxon>Pseudomonadati</taxon>
        <taxon>Pseudomonadota</taxon>
        <taxon>Gammaproteobacteria</taxon>
        <taxon>Enterobacterales</taxon>
        <taxon>Enterobacteriaceae</taxon>
        <taxon>Escherichia</taxon>
    </lineage>
</organism>
<name>A0A0H2V6K3_ECOL6</name>
<evidence type="ECO:0000256" key="1">
    <source>
        <dbReference type="SAM" id="Phobius"/>
    </source>
</evidence>
<dbReference type="AlphaFoldDB" id="A0A0H2V6K3"/>
<dbReference type="EMBL" id="AE014075">
    <property type="protein sequence ID" value="AAN79950.1"/>
    <property type="molecule type" value="Genomic_DNA"/>
</dbReference>
<keyword evidence="1" id="KW-1133">Transmembrane helix</keyword>
<dbReference type="STRING" id="199310.c1481"/>